<feature type="transmembrane region" description="Helical" evidence="1">
    <location>
        <begin position="56"/>
        <end position="75"/>
    </location>
</feature>
<dbReference type="AlphaFoldDB" id="A0AAW1WHX8"/>
<comment type="caution">
    <text evidence="2">The sequence shown here is derived from an EMBL/GenBank/DDBJ whole genome shotgun (WGS) entry which is preliminary data.</text>
</comment>
<accession>A0AAW1WHX8</accession>
<feature type="transmembrane region" description="Helical" evidence="1">
    <location>
        <begin position="12"/>
        <end position="40"/>
    </location>
</feature>
<name>A0AAW1WHX8_RUBAR</name>
<dbReference type="EMBL" id="JBEDUW010000006">
    <property type="protein sequence ID" value="KAK9924346.1"/>
    <property type="molecule type" value="Genomic_DNA"/>
</dbReference>
<dbReference type="PANTHER" id="PTHR34947:SF3">
    <property type="entry name" value="TRANSMEMBRANE PROTEIN"/>
    <property type="match status" value="1"/>
</dbReference>
<evidence type="ECO:0000256" key="1">
    <source>
        <dbReference type="SAM" id="Phobius"/>
    </source>
</evidence>
<protein>
    <recommendedName>
        <fullName evidence="4">Transmembrane protein</fullName>
    </recommendedName>
</protein>
<gene>
    <name evidence="2" type="ORF">M0R45_032723</name>
</gene>
<sequence length="197" mass="22397">MDYINHSKSIKFLLSISVFSILMSHSSLTSFLLCFFNAFISSPSVKLFSYTFDKNYMFLLCNGLLVFIVKNSGLIGTSPPDSNLNDDEHDEKINGETRQVGAVELTETKAPKAKEDQLINVEIEQEHEEKKRDLITEDEECRNGLVIVEDHGEFEGNEGEEGFGSLSAEELNKKCDEFIRRMKEVIKLEVQQSMIMV</sequence>
<proteinExistence type="predicted"/>
<keyword evidence="1" id="KW-1133">Transmembrane helix</keyword>
<dbReference type="Proteomes" id="UP001457282">
    <property type="component" value="Unassembled WGS sequence"/>
</dbReference>
<keyword evidence="1" id="KW-0472">Membrane</keyword>
<keyword evidence="3" id="KW-1185">Reference proteome</keyword>
<organism evidence="2 3">
    <name type="scientific">Rubus argutus</name>
    <name type="common">Southern blackberry</name>
    <dbReference type="NCBI Taxonomy" id="59490"/>
    <lineage>
        <taxon>Eukaryota</taxon>
        <taxon>Viridiplantae</taxon>
        <taxon>Streptophyta</taxon>
        <taxon>Embryophyta</taxon>
        <taxon>Tracheophyta</taxon>
        <taxon>Spermatophyta</taxon>
        <taxon>Magnoliopsida</taxon>
        <taxon>eudicotyledons</taxon>
        <taxon>Gunneridae</taxon>
        <taxon>Pentapetalae</taxon>
        <taxon>rosids</taxon>
        <taxon>fabids</taxon>
        <taxon>Rosales</taxon>
        <taxon>Rosaceae</taxon>
        <taxon>Rosoideae</taxon>
        <taxon>Rosoideae incertae sedis</taxon>
        <taxon>Rubus</taxon>
    </lineage>
</organism>
<evidence type="ECO:0008006" key="4">
    <source>
        <dbReference type="Google" id="ProtNLM"/>
    </source>
</evidence>
<evidence type="ECO:0000313" key="3">
    <source>
        <dbReference type="Proteomes" id="UP001457282"/>
    </source>
</evidence>
<keyword evidence="1" id="KW-0812">Transmembrane</keyword>
<dbReference type="PANTHER" id="PTHR34947">
    <property type="entry name" value="TRANSMEMBRANE PROTEIN"/>
    <property type="match status" value="1"/>
</dbReference>
<reference evidence="2 3" key="1">
    <citation type="journal article" date="2023" name="G3 (Bethesda)">
        <title>A chromosome-length genome assembly and annotation of blackberry (Rubus argutus, cv. 'Hillquist').</title>
        <authorList>
            <person name="Bruna T."/>
            <person name="Aryal R."/>
            <person name="Dudchenko O."/>
            <person name="Sargent D.J."/>
            <person name="Mead D."/>
            <person name="Buti M."/>
            <person name="Cavallini A."/>
            <person name="Hytonen T."/>
            <person name="Andres J."/>
            <person name="Pham M."/>
            <person name="Weisz D."/>
            <person name="Mascagni F."/>
            <person name="Usai G."/>
            <person name="Natali L."/>
            <person name="Bassil N."/>
            <person name="Fernandez G.E."/>
            <person name="Lomsadze A."/>
            <person name="Armour M."/>
            <person name="Olukolu B."/>
            <person name="Poorten T."/>
            <person name="Britton C."/>
            <person name="Davik J."/>
            <person name="Ashrafi H."/>
            <person name="Aiden E.L."/>
            <person name="Borodovsky M."/>
            <person name="Worthington M."/>
        </authorList>
    </citation>
    <scope>NUCLEOTIDE SEQUENCE [LARGE SCALE GENOMIC DNA]</scope>
    <source>
        <strain evidence="2">PI 553951</strain>
    </source>
</reference>
<evidence type="ECO:0000313" key="2">
    <source>
        <dbReference type="EMBL" id="KAK9924346.1"/>
    </source>
</evidence>